<gene>
    <name evidence="2" type="ORF">IV52_GL001044</name>
</gene>
<evidence type="ECO:0000256" key="1">
    <source>
        <dbReference type="SAM" id="Phobius"/>
    </source>
</evidence>
<keyword evidence="1" id="KW-1133">Transmembrane helix</keyword>
<keyword evidence="1" id="KW-0812">Transmembrane</keyword>
<evidence type="ECO:0008006" key="4">
    <source>
        <dbReference type="Google" id="ProtNLM"/>
    </source>
</evidence>
<keyword evidence="1" id="KW-0472">Membrane</keyword>
<protein>
    <recommendedName>
        <fullName evidence="4">Glycerophosphoryl diester phosphodiesterase membrane domain-containing protein</fullName>
    </recommendedName>
</protein>
<reference evidence="2 3" key="1">
    <citation type="journal article" date="2015" name="Genome Announc.">
        <title>Expanding the biotechnology potential of lactobacilli through comparative genomics of 213 strains and associated genera.</title>
        <authorList>
            <person name="Sun Z."/>
            <person name="Harris H.M."/>
            <person name="McCann A."/>
            <person name="Guo C."/>
            <person name="Argimon S."/>
            <person name="Zhang W."/>
            <person name="Yang X."/>
            <person name="Jeffery I.B."/>
            <person name="Cooney J.C."/>
            <person name="Kagawa T.F."/>
            <person name="Liu W."/>
            <person name="Song Y."/>
            <person name="Salvetti E."/>
            <person name="Wrobel A."/>
            <person name="Rasinkangas P."/>
            <person name="Parkhill J."/>
            <person name="Rea M.C."/>
            <person name="O'Sullivan O."/>
            <person name="Ritari J."/>
            <person name="Douillard F.P."/>
            <person name="Paul Ross R."/>
            <person name="Yang R."/>
            <person name="Briner A.E."/>
            <person name="Felis G.E."/>
            <person name="de Vos W.M."/>
            <person name="Barrangou R."/>
            <person name="Klaenhammer T.R."/>
            <person name="Caufield P.W."/>
            <person name="Cui Y."/>
            <person name="Zhang H."/>
            <person name="O'Toole P.W."/>
        </authorList>
    </citation>
    <scope>NUCLEOTIDE SEQUENCE [LARGE SCALE GENOMIC DNA]</scope>
    <source>
        <strain evidence="2 3">DSM 20690</strain>
    </source>
</reference>
<name>A0A0R2JXE3_9LACO</name>
<organism evidence="2 3">
    <name type="scientific">Fructilactobacillus lindneri DSM 20690 = JCM 11027</name>
    <dbReference type="NCBI Taxonomy" id="1122148"/>
    <lineage>
        <taxon>Bacteria</taxon>
        <taxon>Bacillati</taxon>
        <taxon>Bacillota</taxon>
        <taxon>Bacilli</taxon>
        <taxon>Lactobacillales</taxon>
        <taxon>Lactobacillaceae</taxon>
        <taxon>Fructilactobacillus</taxon>
    </lineage>
</organism>
<evidence type="ECO:0000313" key="3">
    <source>
        <dbReference type="Proteomes" id="UP000051565"/>
    </source>
</evidence>
<feature type="transmembrane region" description="Helical" evidence="1">
    <location>
        <begin position="96"/>
        <end position="129"/>
    </location>
</feature>
<feature type="transmembrane region" description="Helical" evidence="1">
    <location>
        <begin position="234"/>
        <end position="259"/>
    </location>
</feature>
<dbReference type="PATRIC" id="fig|1122148.6.peg.1070"/>
<dbReference type="STRING" id="53444.AYR59_02935"/>
<dbReference type="Proteomes" id="UP000051565">
    <property type="component" value="Unassembled WGS sequence"/>
</dbReference>
<sequence>MKALKDGYESVKKHFGVILGMWLPVLIVSLFGEGLLNSAGSGFLSMTNPGFYLFLTCVTLILGTLFTVSFQYGLLKSDQDGKFEFKRAFVAFDGLTWIGIIVISFLVGLIGFLFIFFFGLLAGGFLFSAVTEMNYAMIAVAAVITIIGGLAYLFIALSLYFVFFTYFTDTKGTDDGIFKAFPKTWKLMKGHRWQLLGLLVIEWLIELVVAIVLAMLSAIVIWLVLMITSFGIKVAVGAILGLVVFVIGLVAFVSLTLWFSMTSVKFFEALNK</sequence>
<accession>A0A0R2JXE3</accession>
<comment type="caution">
    <text evidence="2">The sequence shown here is derived from an EMBL/GenBank/DDBJ whole genome shotgun (WGS) entry which is preliminary data.</text>
</comment>
<feature type="transmembrane region" description="Helical" evidence="1">
    <location>
        <begin position="12"/>
        <end position="31"/>
    </location>
</feature>
<proteinExistence type="predicted"/>
<feature type="transmembrane region" description="Helical" evidence="1">
    <location>
        <begin position="195"/>
        <end position="228"/>
    </location>
</feature>
<evidence type="ECO:0000313" key="2">
    <source>
        <dbReference type="EMBL" id="KRN78765.1"/>
    </source>
</evidence>
<feature type="transmembrane region" description="Helical" evidence="1">
    <location>
        <begin position="135"/>
        <end position="163"/>
    </location>
</feature>
<feature type="transmembrane region" description="Helical" evidence="1">
    <location>
        <begin position="51"/>
        <end position="75"/>
    </location>
</feature>
<dbReference type="AlphaFoldDB" id="A0A0R2JXE3"/>
<keyword evidence="3" id="KW-1185">Reference proteome</keyword>
<dbReference type="EMBL" id="JQBT01000033">
    <property type="protein sequence ID" value="KRN78765.1"/>
    <property type="molecule type" value="Genomic_DNA"/>
</dbReference>